<name>A0A9P1GFI8_9DINO</name>
<keyword evidence="1" id="KW-0175">Coiled coil</keyword>
<gene>
    <name evidence="3" type="ORF">C1SCF055_LOCUS36386</name>
</gene>
<dbReference type="Proteomes" id="UP001152797">
    <property type="component" value="Unassembled WGS sequence"/>
</dbReference>
<organism evidence="3">
    <name type="scientific">Cladocopium goreaui</name>
    <dbReference type="NCBI Taxonomy" id="2562237"/>
    <lineage>
        <taxon>Eukaryota</taxon>
        <taxon>Sar</taxon>
        <taxon>Alveolata</taxon>
        <taxon>Dinophyceae</taxon>
        <taxon>Suessiales</taxon>
        <taxon>Symbiodiniaceae</taxon>
        <taxon>Cladocopium</taxon>
    </lineage>
</organism>
<evidence type="ECO:0000313" key="4">
    <source>
        <dbReference type="EMBL" id="CAL1164578.1"/>
    </source>
</evidence>
<evidence type="ECO:0000256" key="1">
    <source>
        <dbReference type="SAM" id="Coils"/>
    </source>
</evidence>
<dbReference type="EMBL" id="CAMXCT030005046">
    <property type="protein sequence ID" value="CAL4798515.1"/>
    <property type="molecule type" value="Genomic_DNA"/>
</dbReference>
<sequence>MTWTPDSSKVEKIRSDLQAEASQLRAELWGLCNGSFAATVPMCEQGDGPSSCLRAELLSMTNERDAAWARCEALESKLEIERLTARVCATEAVEVQATCEERRSELLEELTAAEVENTQLRQLVKRQDFSTQSSLLREIHSKVLASLYQGEELKHQIHAANGGSSPQGQQLQRVRGSALTPLQPCDWFETQGTSCSHQRQLSDLTERLRLSNDELHECDSDRIHWARRAQELEKTVEELKLKLANSEEQTAMMLQERAQVNEKRRETAEELAELRVCHLESAASQAVDLHRAFEDLPSRPPTSTALPGTKLKHAIRCEPSTALEPLGRRQEVPMLPPPKVVRVVEQRSPATSLESLPPYMRDAEAGPAAASTTELPLKNFQSFLDASVEGEPQVHLRSSLPVPQSSGHF</sequence>
<feature type="region of interest" description="Disordered" evidence="2">
    <location>
        <begin position="390"/>
        <end position="409"/>
    </location>
</feature>
<dbReference type="EMBL" id="CAMXCT010005046">
    <property type="protein sequence ID" value="CAI4011203.1"/>
    <property type="molecule type" value="Genomic_DNA"/>
</dbReference>
<feature type="region of interest" description="Disordered" evidence="2">
    <location>
        <begin position="346"/>
        <end position="373"/>
    </location>
</feature>
<comment type="caution">
    <text evidence="3">The sequence shown here is derived from an EMBL/GenBank/DDBJ whole genome shotgun (WGS) entry which is preliminary data.</text>
</comment>
<protein>
    <submittedName>
        <fullName evidence="3">Uncharacterized protein</fullName>
    </submittedName>
</protein>
<dbReference type="AlphaFoldDB" id="A0A9P1GFI8"/>
<feature type="coiled-coil region" evidence="1">
    <location>
        <begin position="222"/>
        <end position="256"/>
    </location>
</feature>
<proteinExistence type="predicted"/>
<reference evidence="4" key="2">
    <citation type="submission" date="2024-04" db="EMBL/GenBank/DDBJ databases">
        <authorList>
            <person name="Chen Y."/>
            <person name="Shah S."/>
            <person name="Dougan E. K."/>
            <person name="Thang M."/>
            <person name="Chan C."/>
        </authorList>
    </citation>
    <scope>NUCLEOTIDE SEQUENCE [LARGE SCALE GENOMIC DNA]</scope>
</reference>
<evidence type="ECO:0000256" key="2">
    <source>
        <dbReference type="SAM" id="MobiDB-lite"/>
    </source>
</evidence>
<dbReference type="EMBL" id="CAMXCT020005046">
    <property type="protein sequence ID" value="CAL1164578.1"/>
    <property type="molecule type" value="Genomic_DNA"/>
</dbReference>
<keyword evidence="5" id="KW-1185">Reference proteome</keyword>
<evidence type="ECO:0000313" key="3">
    <source>
        <dbReference type="EMBL" id="CAI4011203.1"/>
    </source>
</evidence>
<evidence type="ECO:0000313" key="5">
    <source>
        <dbReference type="Proteomes" id="UP001152797"/>
    </source>
</evidence>
<feature type="coiled-coil region" evidence="1">
    <location>
        <begin position="96"/>
        <end position="123"/>
    </location>
</feature>
<accession>A0A9P1GFI8</accession>
<reference evidence="3" key="1">
    <citation type="submission" date="2022-10" db="EMBL/GenBank/DDBJ databases">
        <authorList>
            <person name="Chen Y."/>
            <person name="Dougan E. K."/>
            <person name="Chan C."/>
            <person name="Rhodes N."/>
            <person name="Thang M."/>
        </authorList>
    </citation>
    <scope>NUCLEOTIDE SEQUENCE</scope>
</reference>